<protein>
    <submittedName>
        <fullName evidence="1">DUF2332 family protein</fullName>
    </submittedName>
</protein>
<accession>A0A5Q2FGA5</accession>
<dbReference type="EMBL" id="CP045725">
    <property type="protein sequence ID" value="QGF24143.1"/>
    <property type="molecule type" value="Genomic_DNA"/>
</dbReference>
<dbReference type="KEGG" id="rain:Rai3103_11165"/>
<organism evidence="1 2">
    <name type="scientific">Raineyella fluvialis</name>
    <dbReference type="NCBI Taxonomy" id="2662261"/>
    <lineage>
        <taxon>Bacteria</taxon>
        <taxon>Bacillati</taxon>
        <taxon>Actinomycetota</taxon>
        <taxon>Actinomycetes</taxon>
        <taxon>Propionibacteriales</taxon>
        <taxon>Propionibacteriaceae</taxon>
        <taxon>Raineyella</taxon>
    </lineage>
</organism>
<gene>
    <name evidence="1" type="ORF">Rai3103_11165</name>
</gene>
<dbReference type="RefSeq" id="WP_153572672.1">
    <property type="nucleotide sequence ID" value="NZ_CP045725.1"/>
</dbReference>
<evidence type="ECO:0000313" key="1">
    <source>
        <dbReference type="EMBL" id="QGF24143.1"/>
    </source>
</evidence>
<dbReference type="InterPro" id="IPR011200">
    <property type="entry name" value="UCP012608"/>
</dbReference>
<name>A0A5Q2FGA5_9ACTN</name>
<keyword evidence="2" id="KW-1185">Reference proteome</keyword>
<sequence length="332" mass="36196">MAGHFYADGDIAELYRWFADETAGSSPTWRAVCTWVAETPVIAERLAALPGMKRQPQLFLAALRRLEAPLDPGPVLAAWLTARWADVERAILTHSTQTNEAGRCAVHLPLLAGLSAAGTLALVEVGSSAGLCLRPDAYAYRYRFPDRPERKVGEGTPEIECRIEGATPATADYALPTIAWRCGIDIAPLDPTDPEVQAWLRALVWPGQQQREVRLAQALDTVGRLPPVPVVTGDALGVLPEVVAEAHRHADTVVVMHTATLSYVSRERRADFGARVRDLGARWISCEAERVLPEVRDRLPDLSYAGPPCFVLALDGQPLARVGQHGGWIGWL</sequence>
<dbReference type="Pfam" id="PF10094">
    <property type="entry name" value="DUF2332"/>
    <property type="match status" value="1"/>
</dbReference>
<reference evidence="1 2" key="1">
    <citation type="submission" date="2019-10" db="EMBL/GenBank/DDBJ databases">
        <title>Genomic analysis of Raineyella sp. CBA3103.</title>
        <authorList>
            <person name="Roh S.W."/>
        </authorList>
    </citation>
    <scope>NUCLEOTIDE SEQUENCE [LARGE SCALE GENOMIC DNA]</scope>
    <source>
        <strain evidence="1 2">CBA3103</strain>
    </source>
</reference>
<evidence type="ECO:0000313" key="2">
    <source>
        <dbReference type="Proteomes" id="UP000386847"/>
    </source>
</evidence>
<proteinExistence type="predicted"/>
<dbReference type="AlphaFoldDB" id="A0A5Q2FGA5"/>
<dbReference type="Proteomes" id="UP000386847">
    <property type="component" value="Chromosome"/>
</dbReference>